<protein>
    <submittedName>
        <fullName evidence="7">Glutamine--scyllo-inositol transaminase</fullName>
        <ecNumber evidence="7">2.6.1.50</ecNumber>
    </submittedName>
</protein>
<keyword evidence="7" id="KW-0808">Transferase</keyword>
<dbReference type="Pfam" id="PF01041">
    <property type="entry name" value="DegT_DnrJ_EryC1"/>
    <property type="match status" value="1"/>
</dbReference>
<keyword evidence="7" id="KW-0032">Aminotransferase</keyword>
<dbReference type="RefSeq" id="WP_012346428.1">
    <property type="nucleotide sequence ID" value="NC_010524.1"/>
</dbReference>
<evidence type="ECO:0000256" key="5">
    <source>
        <dbReference type="RuleBase" id="RU004508"/>
    </source>
</evidence>
<dbReference type="InterPro" id="IPR015421">
    <property type="entry name" value="PyrdxlP-dep_Trfase_major"/>
</dbReference>
<gene>
    <name evidence="7" type="ordered locus">Lcho_1398</name>
</gene>
<dbReference type="EC" id="2.6.1.50" evidence="7"/>
<accession>B1Y739</accession>
<evidence type="ECO:0000313" key="7">
    <source>
        <dbReference type="EMBL" id="ACB33666.1"/>
    </source>
</evidence>
<dbReference type="PIRSF" id="PIRSF000390">
    <property type="entry name" value="PLP_StrS"/>
    <property type="match status" value="1"/>
</dbReference>
<dbReference type="GO" id="GO:0047310">
    <property type="term" value="F:glutamine-scyllo-inositol transaminase activity"/>
    <property type="evidence" value="ECO:0007669"/>
    <property type="project" value="UniProtKB-EC"/>
</dbReference>
<dbReference type="Proteomes" id="UP000001693">
    <property type="component" value="Chromosome"/>
</dbReference>
<dbReference type="eggNOG" id="COG0399">
    <property type="taxonomic scope" value="Bacteria"/>
</dbReference>
<proteinExistence type="inferred from homology"/>
<dbReference type="EMBL" id="CP001013">
    <property type="protein sequence ID" value="ACB33666.1"/>
    <property type="molecule type" value="Genomic_DNA"/>
</dbReference>
<feature type="modified residue" description="N6-(pyridoxal phosphate)lysine" evidence="4">
    <location>
        <position position="185"/>
    </location>
</feature>
<comment type="similarity">
    <text evidence="2 5">Belongs to the DegT/DnrJ/EryC1 family.</text>
</comment>
<dbReference type="HOGENOM" id="CLU_033332_7_2_4"/>
<reference evidence="7 8" key="1">
    <citation type="submission" date="2008-03" db="EMBL/GenBank/DDBJ databases">
        <title>Complete sequence of Leptothrix cholodnii SP-6.</title>
        <authorList>
            <consortium name="US DOE Joint Genome Institute"/>
            <person name="Copeland A."/>
            <person name="Lucas S."/>
            <person name="Lapidus A."/>
            <person name="Glavina del Rio T."/>
            <person name="Dalin E."/>
            <person name="Tice H."/>
            <person name="Bruce D."/>
            <person name="Goodwin L."/>
            <person name="Pitluck S."/>
            <person name="Chertkov O."/>
            <person name="Brettin T."/>
            <person name="Detter J.C."/>
            <person name="Han C."/>
            <person name="Kuske C.R."/>
            <person name="Schmutz J."/>
            <person name="Larimer F."/>
            <person name="Land M."/>
            <person name="Hauser L."/>
            <person name="Kyrpides N."/>
            <person name="Lykidis A."/>
            <person name="Emerson D."/>
            <person name="Richardson P."/>
        </authorList>
    </citation>
    <scope>NUCLEOTIDE SEQUENCE [LARGE SCALE GENOMIC DNA]</scope>
    <source>
        <strain evidence="8">ATCC 51168 / LMG 8142 / SP-6</strain>
    </source>
</reference>
<dbReference type="GO" id="GO:0000271">
    <property type="term" value="P:polysaccharide biosynthetic process"/>
    <property type="evidence" value="ECO:0007669"/>
    <property type="project" value="TreeGrafter"/>
</dbReference>
<evidence type="ECO:0000256" key="1">
    <source>
        <dbReference type="ARBA" id="ARBA00022898"/>
    </source>
</evidence>
<keyword evidence="1 4" id="KW-0663">Pyridoxal phosphate</keyword>
<dbReference type="InterPro" id="IPR015422">
    <property type="entry name" value="PyrdxlP-dep_Trfase_small"/>
</dbReference>
<evidence type="ECO:0000256" key="3">
    <source>
        <dbReference type="PIRSR" id="PIRSR000390-1"/>
    </source>
</evidence>
<evidence type="ECO:0000256" key="4">
    <source>
        <dbReference type="PIRSR" id="PIRSR000390-2"/>
    </source>
</evidence>
<dbReference type="Gene3D" id="3.40.640.10">
    <property type="entry name" value="Type I PLP-dependent aspartate aminotransferase-like (Major domain)"/>
    <property type="match status" value="1"/>
</dbReference>
<dbReference type="InterPro" id="IPR000653">
    <property type="entry name" value="DegT/StrS_aminotransferase"/>
</dbReference>
<dbReference type="GO" id="GO:0030170">
    <property type="term" value="F:pyridoxal phosphate binding"/>
    <property type="evidence" value="ECO:0007669"/>
    <property type="project" value="UniProtKB-ARBA"/>
</dbReference>
<evidence type="ECO:0000313" key="8">
    <source>
        <dbReference type="Proteomes" id="UP000001693"/>
    </source>
</evidence>
<feature type="active site" description="Proton acceptor" evidence="3">
    <location>
        <position position="185"/>
    </location>
</feature>
<dbReference type="FunFam" id="3.40.640.10:FF:000089">
    <property type="entry name" value="Aminotransferase, DegT/DnrJ/EryC1/StrS family"/>
    <property type="match status" value="1"/>
</dbReference>
<dbReference type="PANTHER" id="PTHR30244">
    <property type="entry name" value="TRANSAMINASE"/>
    <property type="match status" value="1"/>
</dbReference>
<dbReference type="CDD" id="cd00616">
    <property type="entry name" value="AHBA_syn"/>
    <property type="match status" value="1"/>
</dbReference>
<dbReference type="InterPro" id="IPR015424">
    <property type="entry name" value="PyrdxlP-dep_Trfase"/>
</dbReference>
<keyword evidence="8" id="KW-1185">Reference proteome</keyword>
<feature type="compositionally biased region" description="Pro residues" evidence="6">
    <location>
        <begin position="411"/>
        <end position="420"/>
    </location>
</feature>
<dbReference type="OrthoDB" id="9804264at2"/>
<feature type="compositionally biased region" description="Basic and acidic residues" evidence="6">
    <location>
        <begin position="375"/>
        <end position="390"/>
    </location>
</feature>
<dbReference type="SUPFAM" id="SSF53383">
    <property type="entry name" value="PLP-dependent transferases"/>
    <property type="match status" value="1"/>
</dbReference>
<evidence type="ECO:0000256" key="6">
    <source>
        <dbReference type="SAM" id="MobiDB-lite"/>
    </source>
</evidence>
<dbReference type="AlphaFoldDB" id="B1Y739"/>
<dbReference type="PANTHER" id="PTHR30244:SF36">
    <property type="entry name" value="3-OXO-GLUCOSE-6-PHOSPHATE:GLUTAMATE AMINOTRANSFERASE"/>
    <property type="match status" value="1"/>
</dbReference>
<dbReference type="STRING" id="395495.Lcho_1398"/>
<feature type="region of interest" description="Disordered" evidence="6">
    <location>
        <begin position="375"/>
        <end position="420"/>
    </location>
</feature>
<dbReference type="KEGG" id="lch:Lcho_1398"/>
<sequence length="420" mass="45516">MTPFLDLKAQYLSIKDEVDAAIQGVLDSCQFTLGSEVAAFESEFAAYCEAAHGIGVNTGTSALHLALLAAGVGAGDEVITVPFTFVATVSAVDYTGARPVFVDIDPRSFTIDVTAIEAAITPRTRAIIPVHLYGQPADMDPILAIARRHGLVVIEDACQAHGATYKGRRTGSMGDLACFSFYPGKNLGACGEAGMVVTNDPALAHTLRMLRDWGAEKKYHHVLRGYNFRMEGIQGAVLRVKLRRLEAWTEARRGVAALYDRLLAGSGIATPEAMPWARHVHHIYAVRTGHRQAWQEALLAQGIQTGIHYPTPVHLLPAFADLGYRAGQFPHAEQAAREVLSLPMYPEITPHQCAEVARSLRDLAAADAAIAPLRADRRDRRSARETRLPDAADPADETPVHRAAPSRRFDSPPPVRPTSA</sequence>
<dbReference type="Gene3D" id="3.90.1150.10">
    <property type="entry name" value="Aspartate Aminotransferase, domain 1"/>
    <property type="match status" value="1"/>
</dbReference>
<evidence type="ECO:0000256" key="2">
    <source>
        <dbReference type="ARBA" id="ARBA00037999"/>
    </source>
</evidence>
<organism evidence="7 8">
    <name type="scientific">Leptothrix cholodnii (strain ATCC 51168 / LMG 8142 / SP-6)</name>
    <name type="common">Leptothrix discophora (strain SP-6)</name>
    <dbReference type="NCBI Taxonomy" id="395495"/>
    <lineage>
        <taxon>Bacteria</taxon>
        <taxon>Pseudomonadati</taxon>
        <taxon>Pseudomonadota</taxon>
        <taxon>Betaproteobacteria</taxon>
        <taxon>Burkholderiales</taxon>
        <taxon>Sphaerotilaceae</taxon>
        <taxon>Leptothrix</taxon>
    </lineage>
</organism>
<name>B1Y739_LEPCP</name>